<evidence type="ECO:0000256" key="4">
    <source>
        <dbReference type="SAM" id="SignalP"/>
    </source>
</evidence>
<name>A0ABW4ZZP3_9BACL</name>
<gene>
    <name evidence="5" type="primary">modA</name>
    <name evidence="5" type="ORF">ACFSOY_12745</name>
</gene>
<dbReference type="Proteomes" id="UP001597343">
    <property type="component" value="Unassembled WGS sequence"/>
</dbReference>
<dbReference type="InterPro" id="IPR005950">
    <property type="entry name" value="ModA"/>
</dbReference>
<keyword evidence="3 4" id="KW-0732">Signal</keyword>
<keyword evidence="6" id="KW-1185">Reference proteome</keyword>
<evidence type="ECO:0000313" key="5">
    <source>
        <dbReference type="EMBL" id="MFD2170851.1"/>
    </source>
</evidence>
<keyword evidence="2" id="KW-0479">Metal-binding</keyword>
<dbReference type="CDD" id="cd13537">
    <property type="entry name" value="PBP2_YvgL_like"/>
    <property type="match status" value="1"/>
</dbReference>
<reference evidence="6" key="1">
    <citation type="journal article" date="2019" name="Int. J. Syst. Evol. Microbiol.">
        <title>The Global Catalogue of Microorganisms (GCM) 10K type strain sequencing project: providing services to taxonomists for standard genome sequencing and annotation.</title>
        <authorList>
            <consortium name="The Broad Institute Genomics Platform"/>
            <consortium name="The Broad Institute Genome Sequencing Center for Infectious Disease"/>
            <person name="Wu L."/>
            <person name="Ma J."/>
        </authorList>
    </citation>
    <scope>NUCLEOTIDE SEQUENCE [LARGE SCALE GENOMIC DNA]</scope>
    <source>
        <strain evidence="6">CGMCC 1.13574</strain>
    </source>
</reference>
<sequence length="260" mass="28321">MMKKSLLFFLLTALFAWGCSSPEAAPEKVEILLSAAASLAEPLQEIKKDFEAEHQNVTISINLGASGTLQKQIEQGAPADLFWSAGKGQMDALEKQSLLLEGTRRDAAVNQFVLIVPADKELKLKAFPDLATPDVKKIGLGTPETVPAGKYAQEALTFYQAWEAVQPKAVFGKDVKQVLTYVERGDVDAGLVYRSDALTSGKVKIVATAEKDSHSPIVYPLAVLKNSKHQDQAKQLLEYLSKPHAQEVLKKAGFAIEETK</sequence>
<feature type="signal peptide" evidence="4">
    <location>
        <begin position="1"/>
        <end position="24"/>
    </location>
</feature>
<dbReference type="Pfam" id="PF13531">
    <property type="entry name" value="SBP_bac_11"/>
    <property type="match status" value="1"/>
</dbReference>
<evidence type="ECO:0000256" key="3">
    <source>
        <dbReference type="ARBA" id="ARBA00022729"/>
    </source>
</evidence>
<protein>
    <submittedName>
        <fullName evidence="5">Molybdate ABC transporter substrate-binding protein</fullName>
    </submittedName>
</protein>
<comment type="caution">
    <text evidence="5">The sequence shown here is derived from an EMBL/GenBank/DDBJ whole genome shotgun (WGS) entry which is preliminary data.</text>
</comment>
<dbReference type="PIRSF" id="PIRSF004846">
    <property type="entry name" value="ModA"/>
    <property type="match status" value="1"/>
</dbReference>
<proteinExistence type="inferred from homology"/>
<evidence type="ECO:0000256" key="1">
    <source>
        <dbReference type="ARBA" id="ARBA00009175"/>
    </source>
</evidence>
<dbReference type="InterPro" id="IPR050682">
    <property type="entry name" value="ModA/WtpA"/>
</dbReference>
<evidence type="ECO:0000313" key="6">
    <source>
        <dbReference type="Proteomes" id="UP001597343"/>
    </source>
</evidence>
<accession>A0ABW4ZZP3</accession>
<comment type="similarity">
    <text evidence="1">Belongs to the bacterial solute-binding protein ModA family.</text>
</comment>
<dbReference type="NCBIfam" id="TIGR01256">
    <property type="entry name" value="modA"/>
    <property type="match status" value="1"/>
</dbReference>
<feature type="chain" id="PRO_5045851531" evidence="4">
    <location>
        <begin position="25"/>
        <end position="260"/>
    </location>
</feature>
<organism evidence="5 6">
    <name type="scientific">Tumebacillus lipolyticus</name>
    <dbReference type="NCBI Taxonomy" id="1280370"/>
    <lineage>
        <taxon>Bacteria</taxon>
        <taxon>Bacillati</taxon>
        <taxon>Bacillota</taxon>
        <taxon>Bacilli</taxon>
        <taxon>Bacillales</taxon>
        <taxon>Alicyclobacillaceae</taxon>
        <taxon>Tumebacillus</taxon>
    </lineage>
</organism>
<dbReference type="PANTHER" id="PTHR30632">
    <property type="entry name" value="MOLYBDATE-BINDING PERIPLASMIC PROTEIN"/>
    <property type="match status" value="1"/>
</dbReference>
<dbReference type="Gene3D" id="3.40.190.10">
    <property type="entry name" value="Periplasmic binding protein-like II"/>
    <property type="match status" value="2"/>
</dbReference>
<dbReference type="EMBL" id="JBHUIO010000008">
    <property type="protein sequence ID" value="MFD2170851.1"/>
    <property type="molecule type" value="Genomic_DNA"/>
</dbReference>
<dbReference type="SUPFAM" id="SSF53850">
    <property type="entry name" value="Periplasmic binding protein-like II"/>
    <property type="match status" value="1"/>
</dbReference>
<dbReference type="InterPro" id="IPR041879">
    <property type="entry name" value="YvgL-like_PBP2"/>
</dbReference>
<dbReference type="RefSeq" id="WP_386047193.1">
    <property type="nucleotide sequence ID" value="NZ_JBHUIO010000008.1"/>
</dbReference>
<dbReference type="PANTHER" id="PTHR30632:SF0">
    <property type="entry name" value="SULFATE-BINDING PROTEIN"/>
    <property type="match status" value="1"/>
</dbReference>
<evidence type="ECO:0000256" key="2">
    <source>
        <dbReference type="ARBA" id="ARBA00022723"/>
    </source>
</evidence>